<sequence>MCAWSLLLLLLLLTLPASLAVTRDRYTLQPNITFSGPAVRSVRAASVPHCARFCSALTSTFCDGFRYGGGQCELLASGHHCLLAGQRAAGELASYQRRTEGGVGPLCGPGWVPFDGSCYLRNTTPQTREAAEKLCAAENPCSALVSVSSRLELAFVMHHWSRPAVSEWTGARLVAGAWTNPDGTQMPDGTTVSGGAGTCLATFPDRRPDLLLLRLGPTEEVPAICEAVRPAAGPPSGCPPGWLQLDSACFTYRAEPLSHQAADEFCGSLQAGARLGHPARPGDQQILVAFVSQSAVGRFWVGLTDVVVENVWRSMDGSPNSFQWTPTRDPEKLNALENCLLLDSDTGWAYDKECFDHQSPPNRHLILPRYSEVANNVQMQDTIVGSQFTMLDSAGLKQSIVSHCTEWQLKLTQLLLRIASDRLTEVHRYVTDNTAGMKYEPQTLDELQTSINLHERLLREQPEQEASFPVMEEQFVVLEKYEVAVEDSVLDDLHRLPPVWEAYCALLVETTETLEAQKDRFRTGLLADANDLKKGITNLIDDFKQKGPFTNAWDVEAARANINEYRNQAALLKEKDQIIKTGLKIFNIEHPLSKDLKRFETDLDAIDSVWALTAEWEQSWIEWKGHRFQELDTIELDSQATSLHKRLTKQLKEYRDNGWDIIEQTKTQVDAFRKALPLIMDLKNVALRTRHWEEIRALIGREFNEDTDLTMDSIFEWGMNQYSEEIHNISQSATKEMTIEKMLMKMKSTWDEMEMEILPYKDGRGLRCRVPDDLFQVLEDNQVGLQTMKASRFVEPFREQVKWWEKTLTVVYEVIDAILSVQKQWMYMEV</sequence>
<comment type="caution">
    <text evidence="14">The sequence shown here is derived from an EMBL/GenBank/DDBJ whole genome shotgun (WGS) entry which is preliminary data.</text>
</comment>
<dbReference type="Pfam" id="PF00059">
    <property type="entry name" value="Lectin_C"/>
    <property type="match status" value="1"/>
</dbReference>
<dbReference type="PANTHER" id="PTHR45703:SF32">
    <property type="entry name" value="DYNEINS HEAVY CHAIN"/>
    <property type="match status" value="1"/>
</dbReference>
<keyword evidence="12" id="KW-0732">Signal</keyword>
<dbReference type="GO" id="GO:0051959">
    <property type="term" value="F:dynein light intermediate chain binding"/>
    <property type="evidence" value="ECO:0007669"/>
    <property type="project" value="InterPro"/>
</dbReference>
<dbReference type="GO" id="GO:0005874">
    <property type="term" value="C:microtubule"/>
    <property type="evidence" value="ECO:0007669"/>
    <property type="project" value="UniProtKB-KW"/>
</dbReference>
<evidence type="ECO:0000256" key="5">
    <source>
        <dbReference type="ARBA" id="ARBA00022840"/>
    </source>
</evidence>
<keyword evidence="11" id="KW-0966">Cell projection</keyword>
<evidence type="ECO:0000256" key="6">
    <source>
        <dbReference type="ARBA" id="ARBA00023017"/>
    </source>
</evidence>
<keyword evidence="15" id="KW-1185">Reference proteome</keyword>
<dbReference type="EMBL" id="VIIS01000798">
    <property type="protein sequence ID" value="KAF0304889.1"/>
    <property type="molecule type" value="Genomic_DNA"/>
</dbReference>
<dbReference type="PROSITE" id="PS50041">
    <property type="entry name" value="C_TYPE_LECTIN_2"/>
    <property type="match status" value="1"/>
</dbReference>
<reference evidence="14 15" key="1">
    <citation type="submission" date="2019-07" db="EMBL/GenBank/DDBJ databases">
        <title>Draft genome assembly of a fouling barnacle, Amphibalanus amphitrite (Darwin, 1854): The first reference genome for Thecostraca.</title>
        <authorList>
            <person name="Kim W."/>
        </authorList>
    </citation>
    <scope>NUCLEOTIDE SEQUENCE [LARGE SCALE GENOMIC DNA]</scope>
    <source>
        <strain evidence="14">SNU_AA5</strain>
        <tissue evidence="14">Soma without cirri and trophi</tissue>
    </source>
</reference>
<dbReference type="Gene3D" id="3.10.100.10">
    <property type="entry name" value="Mannose-Binding Protein A, subunit A"/>
    <property type="match status" value="2"/>
</dbReference>
<evidence type="ECO:0000256" key="12">
    <source>
        <dbReference type="SAM" id="SignalP"/>
    </source>
</evidence>
<gene>
    <name evidence="14" type="primary">Dnah2_1</name>
    <name evidence="14" type="ORF">FJT64_023369</name>
</gene>
<dbReference type="SUPFAM" id="SSF56436">
    <property type="entry name" value="C-type lectin-like"/>
    <property type="match status" value="2"/>
</dbReference>
<dbReference type="GO" id="GO:0030286">
    <property type="term" value="C:dynein complex"/>
    <property type="evidence" value="ECO:0007669"/>
    <property type="project" value="UniProtKB-KW"/>
</dbReference>
<keyword evidence="7" id="KW-0175">Coiled coil</keyword>
<dbReference type="PANTHER" id="PTHR45703">
    <property type="entry name" value="DYNEIN HEAVY CHAIN"/>
    <property type="match status" value="1"/>
</dbReference>
<evidence type="ECO:0000256" key="8">
    <source>
        <dbReference type="ARBA" id="ARBA00023069"/>
    </source>
</evidence>
<comment type="subcellular location">
    <subcellularLocation>
        <location evidence="1">Cytoplasm</location>
        <location evidence="1">Cytoskeleton</location>
        <location evidence="1">Cilium axoneme</location>
    </subcellularLocation>
</comment>
<organism evidence="14 15">
    <name type="scientific">Amphibalanus amphitrite</name>
    <name type="common">Striped barnacle</name>
    <name type="synonym">Balanus amphitrite</name>
    <dbReference type="NCBI Taxonomy" id="1232801"/>
    <lineage>
        <taxon>Eukaryota</taxon>
        <taxon>Metazoa</taxon>
        <taxon>Ecdysozoa</taxon>
        <taxon>Arthropoda</taxon>
        <taxon>Crustacea</taxon>
        <taxon>Multicrustacea</taxon>
        <taxon>Cirripedia</taxon>
        <taxon>Thoracica</taxon>
        <taxon>Thoracicalcarea</taxon>
        <taxon>Balanomorpha</taxon>
        <taxon>Balanoidea</taxon>
        <taxon>Balanidae</taxon>
        <taxon>Amphibalaninae</taxon>
        <taxon>Amphibalanus</taxon>
    </lineage>
</organism>
<dbReference type="Gene3D" id="1.20.140.100">
    <property type="entry name" value="Dynein heavy chain, N-terminal domain 2"/>
    <property type="match status" value="1"/>
</dbReference>
<evidence type="ECO:0000259" key="13">
    <source>
        <dbReference type="PROSITE" id="PS50041"/>
    </source>
</evidence>
<evidence type="ECO:0000256" key="10">
    <source>
        <dbReference type="ARBA" id="ARBA00023212"/>
    </source>
</evidence>
<dbReference type="GO" id="GO:0005524">
    <property type="term" value="F:ATP binding"/>
    <property type="evidence" value="ECO:0007669"/>
    <property type="project" value="UniProtKB-KW"/>
</dbReference>
<dbReference type="CDD" id="cd00037">
    <property type="entry name" value="CLECT"/>
    <property type="match status" value="1"/>
</dbReference>
<feature type="signal peptide" evidence="12">
    <location>
        <begin position="1"/>
        <end position="20"/>
    </location>
</feature>
<evidence type="ECO:0000313" key="15">
    <source>
        <dbReference type="Proteomes" id="UP000440578"/>
    </source>
</evidence>
<dbReference type="GO" id="GO:0045505">
    <property type="term" value="F:dynein intermediate chain binding"/>
    <property type="evidence" value="ECO:0007669"/>
    <property type="project" value="InterPro"/>
</dbReference>
<keyword evidence="5" id="KW-0067">ATP-binding</keyword>
<keyword evidence="10" id="KW-0206">Cytoskeleton</keyword>
<dbReference type="Pfam" id="PF08393">
    <property type="entry name" value="DHC_N2"/>
    <property type="match status" value="1"/>
</dbReference>
<dbReference type="FunFam" id="1.10.287.2620:FF:000002">
    <property type="entry name" value="Dynein heavy chain 2, axonemal"/>
    <property type="match status" value="1"/>
</dbReference>
<evidence type="ECO:0000256" key="1">
    <source>
        <dbReference type="ARBA" id="ARBA00004430"/>
    </source>
</evidence>
<evidence type="ECO:0000256" key="3">
    <source>
        <dbReference type="ARBA" id="ARBA00022701"/>
    </source>
</evidence>
<feature type="chain" id="PRO_5025429342" evidence="12">
    <location>
        <begin position="21"/>
        <end position="830"/>
    </location>
</feature>
<dbReference type="AlphaFoldDB" id="A0A6A4WI09"/>
<dbReference type="SMART" id="SM00034">
    <property type="entry name" value="CLECT"/>
    <property type="match status" value="2"/>
</dbReference>
<evidence type="ECO:0000256" key="9">
    <source>
        <dbReference type="ARBA" id="ARBA00023175"/>
    </source>
</evidence>
<dbReference type="OrthoDB" id="447173at2759"/>
<dbReference type="InterPro" id="IPR026983">
    <property type="entry name" value="DHC"/>
</dbReference>
<evidence type="ECO:0000256" key="7">
    <source>
        <dbReference type="ARBA" id="ARBA00023054"/>
    </source>
</evidence>
<dbReference type="Proteomes" id="UP000440578">
    <property type="component" value="Unassembled WGS sequence"/>
</dbReference>
<dbReference type="InterPro" id="IPR001304">
    <property type="entry name" value="C-type_lectin-like"/>
</dbReference>
<keyword evidence="3" id="KW-0493">Microtubule</keyword>
<dbReference type="Gene3D" id="1.10.287.2620">
    <property type="match status" value="1"/>
</dbReference>
<evidence type="ECO:0000256" key="11">
    <source>
        <dbReference type="ARBA" id="ARBA00023273"/>
    </source>
</evidence>
<protein>
    <submittedName>
        <fullName evidence="14">Dynein heavy chain 2, axonemal</fullName>
    </submittedName>
</protein>
<dbReference type="InterPro" id="IPR016187">
    <property type="entry name" value="CTDL_fold"/>
</dbReference>
<evidence type="ECO:0000313" key="14">
    <source>
        <dbReference type="EMBL" id="KAF0304889.1"/>
    </source>
</evidence>
<keyword evidence="4" id="KW-0547">Nucleotide-binding</keyword>
<dbReference type="Pfam" id="PF25007">
    <property type="entry name" value="DYH2-5-8_CC"/>
    <property type="match status" value="1"/>
</dbReference>
<dbReference type="InterPro" id="IPR042222">
    <property type="entry name" value="Dynein_2_N"/>
</dbReference>
<dbReference type="InterPro" id="IPR056759">
    <property type="entry name" value="DYH2-5-8_CC"/>
</dbReference>
<dbReference type="GO" id="GO:0005930">
    <property type="term" value="C:axoneme"/>
    <property type="evidence" value="ECO:0007669"/>
    <property type="project" value="UniProtKB-SubCell"/>
</dbReference>
<dbReference type="InterPro" id="IPR016186">
    <property type="entry name" value="C-type_lectin-like/link_sf"/>
</dbReference>
<feature type="domain" description="C-type lectin" evidence="13">
    <location>
        <begin position="245"/>
        <end position="354"/>
    </location>
</feature>
<keyword evidence="6" id="KW-0243">Dynein</keyword>
<proteinExistence type="predicted"/>
<dbReference type="GO" id="GO:0007018">
    <property type="term" value="P:microtubule-based movement"/>
    <property type="evidence" value="ECO:0007669"/>
    <property type="project" value="InterPro"/>
</dbReference>
<keyword evidence="2" id="KW-0963">Cytoplasm</keyword>
<evidence type="ECO:0000256" key="2">
    <source>
        <dbReference type="ARBA" id="ARBA00022490"/>
    </source>
</evidence>
<dbReference type="InterPro" id="IPR013602">
    <property type="entry name" value="Dynein_heavy_linker"/>
</dbReference>
<keyword evidence="8" id="KW-0969">Cilium</keyword>
<keyword evidence="9" id="KW-0505">Motor protein</keyword>
<accession>A0A6A4WI09</accession>
<name>A0A6A4WI09_AMPAM</name>
<evidence type="ECO:0000256" key="4">
    <source>
        <dbReference type="ARBA" id="ARBA00022741"/>
    </source>
</evidence>